<evidence type="ECO:0000313" key="2">
    <source>
        <dbReference type="Proteomes" id="UP000192708"/>
    </source>
</evidence>
<organism evidence="1 2">
    <name type="scientific">Polynucleobacter kasalickyi</name>
    <dbReference type="NCBI Taxonomy" id="1938817"/>
    <lineage>
        <taxon>Bacteria</taxon>
        <taxon>Pseudomonadati</taxon>
        <taxon>Pseudomonadota</taxon>
        <taxon>Betaproteobacteria</taxon>
        <taxon>Burkholderiales</taxon>
        <taxon>Burkholderiaceae</taxon>
        <taxon>Polynucleobacter</taxon>
    </lineage>
</organism>
<dbReference type="AlphaFoldDB" id="A0A1W2BRD3"/>
<evidence type="ECO:0000313" key="1">
    <source>
        <dbReference type="EMBL" id="SMC75284.1"/>
    </source>
</evidence>
<keyword evidence="2" id="KW-1185">Reference proteome</keyword>
<dbReference type="InterPro" id="IPR010985">
    <property type="entry name" value="Ribbon_hlx_hlx"/>
</dbReference>
<protein>
    <submittedName>
        <fullName evidence="1">Predicted transcriptional regulator</fullName>
    </submittedName>
</protein>
<sequence length="78" mass="8858">METSVLTLRVSNKTKSMLDKLAEATQRTKSFLASEAIERYLEVEAWQVNEIKAALKEADNQDFISEKEFAKLVKKHAG</sequence>
<dbReference type="PANTHER" id="PTHR40688:SF2">
    <property type="entry name" value="RIBBON-HELIX-HELIX PROTEIN COPG DOMAIN-CONTAINING PROTEIN"/>
    <property type="match status" value="1"/>
</dbReference>
<dbReference type="EMBL" id="FWXJ01000015">
    <property type="protein sequence ID" value="SMC75284.1"/>
    <property type="molecule type" value="Genomic_DNA"/>
</dbReference>
<proteinExistence type="predicted"/>
<name>A0A1W2BRD3_9BURK</name>
<dbReference type="SUPFAM" id="SSF47598">
    <property type="entry name" value="Ribbon-helix-helix"/>
    <property type="match status" value="1"/>
</dbReference>
<reference evidence="1 2" key="1">
    <citation type="submission" date="2017-04" db="EMBL/GenBank/DDBJ databases">
        <authorList>
            <person name="Afonso C.L."/>
            <person name="Miller P.J."/>
            <person name="Scott M.A."/>
            <person name="Spackman E."/>
            <person name="Goraichik I."/>
            <person name="Dimitrov K.M."/>
            <person name="Suarez D.L."/>
            <person name="Swayne D.E."/>
        </authorList>
    </citation>
    <scope>NUCLEOTIDE SEQUENCE [LARGE SCALE GENOMIC DNA]</scope>
    <source>
        <strain evidence="1 2">VK13</strain>
    </source>
</reference>
<dbReference type="InterPro" id="IPR052991">
    <property type="entry name" value="Non-func_TypeII_TA_Antitoxin"/>
</dbReference>
<dbReference type="GO" id="GO:0006355">
    <property type="term" value="P:regulation of DNA-templated transcription"/>
    <property type="evidence" value="ECO:0007669"/>
    <property type="project" value="InterPro"/>
</dbReference>
<dbReference type="STRING" id="1938817.SAMN06296008_1153"/>
<accession>A0A1W2BRD3</accession>
<dbReference type="Proteomes" id="UP000192708">
    <property type="component" value="Unassembled WGS sequence"/>
</dbReference>
<dbReference type="OrthoDB" id="9812023at2"/>
<dbReference type="PANTHER" id="PTHR40688">
    <property type="match status" value="1"/>
</dbReference>
<dbReference type="RefSeq" id="WP_084285272.1">
    <property type="nucleotide sequence ID" value="NZ_FWXJ01000015.1"/>
</dbReference>
<dbReference type="CDD" id="cd22233">
    <property type="entry name" value="RHH_CopAso-like"/>
    <property type="match status" value="1"/>
</dbReference>
<gene>
    <name evidence="1" type="ORF">SAMN06296008_1153</name>
</gene>